<evidence type="ECO:0000313" key="1">
    <source>
        <dbReference type="EMBL" id="MFF3666212.1"/>
    </source>
</evidence>
<accession>A0ABW6SPU1</accession>
<dbReference type="Pfam" id="PF13552">
    <property type="entry name" value="DUF4127"/>
    <property type="match status" value="1"/>
</dbReference>
<organism evidence="1 2">
    <name type="scientific">Microtetraspora malaysiensis</name>
    <dbReference type="NCBI Taxonomy" id="161358"/>
    <lineage>
        <taxon>Bacteria</taxon>
        <taxon>Bacillati</taxon>
        <taxon>Actinomycetota</taxon>
        <taxon>Actinomycetes</taxon>
        <taxon>Streptosporangiales</taxon>
        <taxon>Streptosporangiaceae</taxon>
        <taxon>Microtetraspora</taxon>
    </lineage>
</organism>
<sequence length="500" mass="54249">MSRRTPIVTLLPLDDRPVNTGHVAGLAGIAGTRLRLPPAELLPPRGTPADMDGTAQWLERSAAGSDAVVVSVNQLAYGGFVASRRTAEPLARTLARLDVLRRIRAERPALGVYAFVTLMRTKRFDGAGAEPEYWDRYGRRFFTLSEETYRAEHGRPSAAEQARATIPAPFVADFFTRRMRLHAMQLACVELVMEGVVDTLSILVEDSTVESVSTGEREWLENWIARLGVGDRVRCLPGADEAGAVLTTRAALEHAGLRPRVAVVCLDPDALRRIAPYEDVPVRDTVAGQVAAVGAELVDDAGRADLVLAVHPPGAPPRDWCAWPDVPERAGDDAARLAARLRDQVDAGRLVAVADVADANGADPALITALRDAGLLRRLAGYAGWNTAGNTIGNALAQGCSRLLATDDRQLVEHARTVTHRLVDDWGYQTSARREVLAAGTADGGGRIHRVARELDDRLAELGPPAGDFRIVPGSVCFPWDRPFEISFELEHLEERNDHL</sequence>
<reference evidence="1 2" key="1">
    <citation type="submission" date="2024-10" db="EMBL/GenBank/DDBJ databases">
        <title>The Natural Products Discovery Center: Release of the First 8490 Sequenced Strains for Exploring Actinobacteria Biosynthetic Diversity.</title>
        <authorList>
            <person name="Kalkreuter E."/>
            <person name="Kautsar S.A."/>
            <person name="Yang D."/>
            <person name="Bader C.D."/>
            <person name="Teijaro C.N."/>
            <person name="Fluegel L."/>
            <person name="Davis C.M."/>
            <person name="Simpson J.R."/>
            <person name="Lauterbach L."/>
            <person name="Steele A.D."/>
            <person name="Gui C."/>
            <person name="Meng S."/>
            <person name="Li G."/>
            <person name="Viehrig K."/>
            <person name="Ye F."/>
            <person name="Su P."/>
            <person name="Kiefer A.F."/>
            <person name="Nichols A."/>
            <person name="Cepeda A.J."/>
            <person name="Yan W."/>
            <person name="Fan B."/>
            <person name="Jiang Y."/>
            <person name="Adhikari A."/>
            <person name="Zheng C.-J."/>
            <person name="Schuster L."/>
            <person name="Cowan T.M."/>
            <person name="Smanski M.J."/>
            <person name="Chevrette M.G."/>
            <person name="De Carvalho L.P.S."/>
            <person name="Shen B."/>
        </authorList>
    </citation>
    <scope>NUCLEOTIDE SEQUENCE [LARGE SCALE GENOMIC DNA]</scope>
    <source>
        <strain evidence="1 2">NPDC002173</strain>
    </source>
</reference>
<dbReference type="SUPFAM" id="SSF56784">
    <property type="entry name" value="HAD-like"/>
    <property type="match status" value="1"/>
</dbReference>
<evidence type="ECO:0000313" key="2">
    <source>
        <dbReference type="Proteomes" id="UP001602013"/>
    </source>
</evidence>
<protein>
    <submittedName>
        <fullName evidence="1">DUF4127 family protein</fullName>
    </submittedName>
</protein>
<keyword evidence="2" id="KW-1185">Reference proteome</keyword>
<gene>
    <name evidence="1" type="ORF">ACFYXI_11515</name>
</gene>
<dbReference type="EMBL" id="JBIASD010000006">
    <property type="protein sequence ID" value="MFF3666212.1"/>
    <property type="molecule type" value="Genomic_DNA"/>
</dbReference>
<dbReference type="InterPro" id="IPR025394">
    <property type="entry name" value="DUF4127"/>
</dbReference>
<proteinExistence type="predicted"/>
<dbReference type="RefSeq" id="WP_387410597.1">
    <property type="nucleotide sequence ID" value="NZ_JBIASD010000006.1"/>
</dbReference>
<dbReference type="InterPro" id="IPR036412">
    <property type="entry name" value="HAD-like_sf"/>
</dbReference>
<dbReference type="Proteomes" id="UP001602013">
    <property type="component" value="Unassembled WGS sequence"/>
</dbReference>
<name>A0ABW6SPU1_9ACTN</name>
<comment type="caution">
    <text evidence="1">The sequence shown here is derived from an EMBL/GenBank/DDBJ whole genome shotgun (WGS) entry which is preliminary data.</text>
</comment>